<sequence length="111" mass="12627">MRSSRRQSNMTSSPPPPSLWPAAFVDEINNEFNKNRSENQSMPKSFIDEGDSIPSSRAFAISGPYSNLLEKDTMTDGTSFGQNFPFQPTIPTEIRRNEFTSYRPTSWYPIP</sequence>
<evidence type="ECO:0000313" key="2">
    <source>
        <dbReference type="Ensembl" id="ENSCSAVP00000006284.1"/>
    </source>
</evidence>
<feature type="region of interest" description="Disordered" evidence="1">
    <location>
        <begin position="1"/>
        <end position="21"/>
    </location>
</feature>
<dbReference type="Ensembl" id="ENSCSAVT00000006363.1">
    <property type="protein sequence ID" value="ENSCSAVP00000006284.1"/>
    <property type="gene ID" value="ENSCSAVG00000003763.1"/>
</dbReference>
<reference evidence="2" key="3">
    <citation type="submission" date="2025-09" db="UniProtKB">
        <authorList>
            <consortium name="Ensembl"/>
        </authorList>
    </citation>
    <scope>IDENTIFICATION</scope>
</reference>
<dbReference type="Proteomes" id="UP000007875">
    <property type="component" value="Unassembled WGS sequence"/>
</dbReference>
<dbReference type="HOGENOM" id="CLU_2164041_0_0_1"/>
<protein>
    <submittedName>
        <fullName evidence="2">Uncharacterized protein</fullName>
    </submittedName>
</protein>
<accession>H2YLT2</accession>
<reference evidence="3" key="1">
    <citation type="submission" date="2003-08" db="EMBL/GenBank/DDBJ databases">
        <authorList>
            <person name="Birren B."/>
            <person name="Nusbaum C."/>
            <person name="Abebe A."/>
            <person name="Abouelleil A."/>
            <person name="Adekoya E."/>
            <person name="Ait-zahra M."/>
            <person name="Allen N."/>
            <person name="Allen T."/>
            <person name="An P."/>
            <person name="Anderson M."/>
            <person name="Anderson S."/>
            <person name="Arachchi H."/>
            <person name="Armbruster J."/>
            <person name="Bachantsang P."/>
            <person name="Baldwin J."/>
            <person name="Barry A."/>
            <person name="Bayul T."/>
            <person name="Blitshsteyn B."/>
            <person name="Bloom T."/>
            <person name="Blye J."/>
            <person name="Boguslavskiy L."/>
            <person name="Borowsky M."/>
            <person name="Boukhgalter B."/>
            <person name="Brunache A."/>
            <person name="Butler J."/>
            <person name="Calixte N."/>
            <person name="Calvo S."/>
            <person name="Camarata J."/>
            <person name="Campo K."/>
            <person name="Chang J."/>
            <person name="Cheshatsang Y."/>
            <person name="Citroen M."/>
            <person name="Collymore A."/>
            <person name="Considine T."/>
            <person name="Cook A."/>
            <person name="Cooke P."/>
            <person name="Corum B."/>
            <person name="Cuomo C."/>
            <person name="David R."/>
            <person name="Dawoe T."/>
            <person name="Degray S."/>
            <person name="Dodge S."/>
            <person name="Dooley K."/>
            <person name="Dorje P."/>
            <person name="Dorjee K."/>
            <person name="Dorris L."/>
            <person name="Duffey N."/>
            <person name="Dupes A."/>
            <person name="Elkins T."/>
            <person name="Engels R."/>
            <person name="Erickson J."/>
            <person name="Farina A."/>
            <person name="Faro S."/>
            <person name="Ferreira P."/>
            <person name="Fischer H."/>
            <person name="Fitzgerald M."/>
            <person name="Foley K."/>
            <person name="Gage D."/>
            <person name="Galagan J."/>
            <person name="Gearin G."/>
            <person name="Gnerre S."/>
            <person name="Gnirke A."/>
            <person name="Goyette A."/>
            <person name="Graham J."/>
            <person name="Grandbois E."/>
            <person name="Gyaltsen K."/>
            <person name="Hafez N."/>
            <person name="Hagopian D."/>
            <person name="Hagos B."/>
            <person name="Hall J."/>
            <person name="Hatcher B."/>
            <person name="Heller A."/>
            <person name="Higgins H."/>
            <person name="Honan T."/>
            <person name="Horn A."/>
            <person name="Houde N."/>
            <person name="Hughes L."/>
            <person name="Hulme W."/>
            <person name="Husby E."/>
            <person name="Iliev I."/>
            <person name="Jaffe D."/>
            <person name="Jones C."/>
            <person name="Kamal M."/>
            <person name="Kamat A."/>
            <person name="Kamvysselis M."/>
            <person name="Karlsson E."/>
            <person name="Kells C."/>
            <person name="Kieu A."/>
            <person name="Kisner P."/>
            <person name="Kodira C."/>
            <person name="Kulbokas E."/>
            <person name="Labutti K."/>
            <person name="Lama D."/>
            <person name="Landers T."/>
            <person name="Leger J."/>
            <person name="Levine S."/>
            <person name="Lewis D."/>
            <person name="Lewis T."/>
            <person name="Lindblad-toh K."/>
            <person name="Liu X."/>
            <person name="Lokyitsang T."/>
            <person name="Lokyitsang Y."/>
            <person name="Lucien O."/>
            <person name="Lui A."/>
            <person name="Ma L.J."/>
            <person name="Mabbitt R."/>
            <person name="Macdonald J."/>
            <person name="Maclean C."/>
            <person name="Major J."/>
            <person name="Manning J."/>
            <person name="Marabella R."/>
            <person name="Maru K."/>
            <person name="Matthews C."/>
            <person name="Mauceli E."/>
            <person name="Mccarthy M."/>
            <person name="Mcdonough S."/>
            <person name="Mcghee T."/>
            <person name="Meldrim J."/>
            <person name="Meneus L."/>
            <person name="Mesirov J."/>
            <person name="Mihalev A."/>
            <person name="Mihova T."/>
            <person name="Mikkelsen T."/>
            <person name="Mlenga V."/>
            <person name="Moru K."/>
            <person name="Mozes J."/>
            <person name="Mulrain L."/>
            <person name="Munson G."/>
            <person name="Naylor J."/>
            <person name="Newes C."/>
            <person name="Nguyen C."/>
            <person name="Nguyen N."/>
            <person name="Nguyen T."/>
            <person name="Nicol R."/>
            <person name="Nielsen C."/>
            <person name="Nizzari M."/>
            <person name="Norbu C."/>
            <person name="Norbu N."/>
            <person name="O'donnell P."/>
            <person name="Okoawo O."/>
            <person name="O'leary S."/>
            <person name="Omotosho B."/>
            <person name="O'neill K."/>
            <person name="Osman S."/>
            <person name="Parker S."/>
            <person name="Perrin D."/>
            <person name="Phunkhang P."/>
            <person name="Piqani B."/>
            <person name="Purcell S."/>
            <person name="Rachupka T."/>
            <person name="Ramasamy U."/>
            <person name="Rameau R."/>
            <person name="Ray V."/>
            <person name="Raymond C."/>
            <person name="Retta R."/>
            <person name="Richardson S."/>
            <person name="Rise C."/>
            <person name="Rodriguez J."/>
            <person name="Rogers J."/>
            <person name="Rogov P."/>
            <person name="Rutman M."/>
            <person name="Schupbach R."/>
            <person name="Seaman C."/>
            <person name="Settipalli S."/>
            <person name="Sharpe T."/>
            <person name="Sheridan J."/>
            <person name="Sherpa N."/>
            <person name="Shi J."/>
            <person name="Smirnov S."/>
            <person name="Smith C."/>
            <person name="Sougnez C."/>
            <person name="Spencer B."/>
            <person name="Stalker J."/>
            <person name="Stange-thomann N."/>
            <person name="Stavropoulos S."/>
            <person name="Stetson K."/>
            <person name="Stone C."/>
            <person name="Stone S."/>
            <person name="Stubbs M."/>
            <person name="Talamas J."/>
            <person name="Tchuinga P."/>
            <person name="Tenzing P."/>
            <person name="Tesfaye S."/>
            <person name="Theodore J."/>
            <person name="Thoulutsang Y."/>
            <person name="Topham K."/>
            <person name="Towey S."/>
            <person name="Tsamla T."/>
            <person name="Tsomo N."/>
            <person name="Vallee D."/>
            <person name="Vassiliev H."/>
            <person name="Venkataraman V."/>
            <person name="Vinson J."/>
            <person name="Vo A."/>
            <person name="Wade C."/>
            <person name="Wang S."/>
            <person name="Wangchuk T."/>
            <person name="Wangdi T."/>
            <person name="Whittaker C."/>
            <person name="Wilkinson J."/>
            <person name="Wu Y."/>
            <person name="Wyman D."/>
            <person name="Yadav S."/>
            <person name="Yang S."/>
            <person name="Yang X."/>
            <person name="Yeager S."/>
            <person name="Yee E."/>
            <person name="Young G."/>
            <person name="Zainoun J."/>
            <person name="Zembeck L."/>
            <person name="Zimmer A."/>
            <person name="Zody M."/>
            <person name="Lander E."/>
        </authorList>
    </citation>
    <scope>NUCLEOTIDE SEQUENCE [LARGE SCALE GENOMIC DNA]</scope>
</reference>
<dbReference type="AlphaFoldDB" id="H2YLT2"/>
<proteinExistence type="predicted"/>
<evidence type="ECO:0000313" key="3">
    <source>
        <dbReference type="Proteomes" id="UP000007875"/>
    </source>
</evidence>
<organism evidence="2 3">
    <name type="scientific">Ciona savignyi</name>
    <name type="common">Pacific transparent sea squirt</name>
    <dbReference type="NCBI Taxonomy" id="51511"/>
    <lineage>
        <taxon>Eukaryota</taxon>
        <taxon>Metazoa</taxon>
        <taxon>Chordata</taxon>
        <taxon>Tunicata</taxon>
        <taxon>Ascidiacea</taxon>
        <taxon>Phlebobranchia</taxon>
        <taxon>Cionidae</taxon>
        <taxon>Ciona</taxon>
    </lineage>
</organism>
<evidence type="ECO:0000256" key="1">
    <source>
        <dbReference type="SAM" id="MobiDB-lite"/>
    </source>
</evidence>
<name>H2YLT2_CIOSA</name>
<dbReference type="InParanoid" id="H2YLT2"/>
<reference evidence="2" key="2">
    <citation type="submission" date="2025-08" db="UniProtKB">
        <authorList>
            <consortium name="Ensembl"/>
        </authorList>
    </citation>
    <scope>IDENTIFICATION</scope>
</reference>
<keyword evidence="3" id="KW-1185">Reference proteome</keyword>
<feature type="compositionally biased region" description="Polar residues" evidence="1">
    <location>
        <begin position="1"/>
        <end position="11"/>
    </location>
</feature>